<protein>
    <submittedName>
        <fullName evidence="3">Nuclease SbcCD subunit C</fullName>
    </submittedName>
</protein>
<evidence type="ECO:0000259" key="2">
    <source>
        <dbReference type="Pfam" id="PF13476"/>
    </source>
</evidence>
<evidence type="ECO:0000256" key="1">
    <source>
        <dbReference type="SAM" id="Coils"/>
    </source>
</evidence>
<dbReference type="Gene3D" id="3.40.50.300">
    <property type="entry name" value="P-loop containing nucleotide triphosphate hydrolases"/>
    <property type="match status" value="2"/>
</dbReference>
<dbReference type="EMBL" id="AP028055">
    <property type="protein sequence ID" value="BEG98668.1"/>
    <property type="molecule type" value="Genomic_DNA"/>
</dbReference>
<keyword evidence="1" id="KW-0175">Coiled coil</keyword>
<evidence type="ECO:0000313" key="3">
    <source>
        <dbReference type="EMBL" id="BEG98668.1"/>
    </source>
</evidence>
<reference evidence="3 4" key="1">
    <citation type="submission" date="2023-04" db="EMBL/GenBank/DDBJ databases">
        <title>Draft genome sequence of acteroides sedimenti strain YN3PY1.</title>
        <authorList>
            <person name="Yoshida N."/>
        </authorList>
    </citation>
    <scope>NUCLEOTIDE SEQUENCE [LARGE SCALE GENOMIC DNA]</scope>
    <source>
        <strain evidence="3 4">YN3PY1</strain>
    </source>
</reference>
<evidence type="ECO:0000313" key="4">
    <source>
        <dbReference type="Proteomes" id="UP001496674"/>
    </source>
</evidence>
<sequence length="1029" mass="115898">MKILAIRGRNLASLEGDFEIDFTVEPLRSAGLFAITGSTGSGKSTLLDALCLPLFDTTPRLSSVSSNNNIQDNKSDTITLKDSRNILRRGTVEGMAQVDFVSLDGEHYRSTWQVGRAGSKASGRLRNVSIILLNLTTNVEEQGTKTELLKKIVSLIGLTFDQFTRSVLLAQGDFATFLKARPGDKAELLEKLTGTDIYSRISQSIFQKSKDAAQDLKQLRDQIQGIELLSDEQVEQLEQERRQIDGETVVMRKQVEMLNQKIGWIKQEQELLREVALGQTNLAGAKAAIEEAKPRYDYVARVDEVQEVRDIYNELQGNLRQGVIHKSGLQVKQQEEKKNAVLIIQASVRQKECQERQRQANEIAEKKEPEILRARELDAKLEVVKRNGVQAKKDSDAALALKAKFENDLQNVSKQIVKENNKIVDLNKWFESKEPYKEVVQRVDLIVNLLNTAQSAHRQAVSCDQTLKSRREMLETEKLRLEATRKEADKLDKLLPAEIIALRAQLSEGVPCPVCGSLHHPLRDEELAGGRSLQEEELNRAKEEAKKQLEQFAATIEECGKEITRLSAMAESYRKQHADAMTDAEGCLGSLPGWKEEFTQGQLQDRLQKVASEWNRNQIELTRLREKSAGLQTALVSGKNNLEESVKSVVDKELKLKEFRNEYNGLLDERKKLLDGKPADEVVALIQKEKKSAEEELRKVSEELNRLTSNGESLKGAIKETMSTITRLEERNALLQKELDQWIADRNGVITQEMVAQLLQKDNAWLASEKRMLDLLKKNELTIGATLQERKKRLELHLAASIRPQGEEETMEKLQSSLLEINARMDGMMKRSGEINALFTAYKDGKEKVKKFQKELPVKESLSENWSKLNELFGSATGSKFKEIAQGYTLDVLLSYANKHLQELSRRYELRRIPDTLGLQVIDLDMLGEIRSVHTLSGGESFLVSLALALGLSSLSSNRMRVESLFIDEGFGSLDADTLRVAMDALERLQTLGRKIGVISHVSEMNEHIATQIRVEKSVNGKSRILITG</sequence>
<dbReference type="InterPro" id="IPR027417">
    <property type="entry name" value="P-loop_NTPase"/>
</dbReference>
<feature type="domain" description="Rad50/SbcC-type AAA" evidence="2">
    <location>
        <begin position="7"/>
        <end position="226"/>
    </location>
</feature>
<organism evidence="3 4">
    <name type="scientific">Bacteroides sedimenti</name>
    <dbReference type="NCBI Taxonomy" id="2136147"/>
    <lineage>
        <taxon>Bacteria</taxon>
        <taxon>Pseudomonadati</taxon>
        <taxon>Bacteroidota</taxon>
        <taxon>Bacteroidia</taxon>
        <taxon>Bacteroidales</taxon>
        <taxon>Bacteroidaceae</taxon>
        <taxon>Bacteroides</taxon>
    </lineage>
</organism>
<accession>A0ABM8IGN4</accession>
<dbReference type="RefSeq" id="WP_353333792.1">
    <property type="nucleotide sequence ID" value="NZ_AP028055.1"/>
</dbReference>
<dbReference type="Pfam" id="PF13476">
    <property type="entry name" value="AAA_23"/>
    <property type="match status" value="1"/>
</dbReference>
<dbReference type="Pfam" id="PF13558">
    <property type="entry name" value="SbcC_Walker_B"/>
    <property type="match status" value="1"/>
</dbReference>
<gene>
    <name evidence="3" type="primary">sbcC</name>
    <name evidence="3" type="ORF">BSYN_09330</name>
</gene>
<dbReference type="Proteomes" id="UP001496674">
    <property type="component" value="Chromosome"/>
</dbReference>
<name>A0ABM8IGN4_9BACE</name>
<dbReference type="PANTHER" id="PTHR32114:SF2">
    <property type="entry name" value="ABC TRANSPORTER ABCH.3"/>
    <property type="match status" value="1"/>
</dbReference>
<feature type="coiled-coil region" evidence="1">
    <location>
        <begin position="209"/>
        <end position="236"/>
    </location>
</feature>
<keyword evidence="4" id="KW-1185">Reference proteome</keyword>
<feature type="coiled-coil region" evidence="1">
    <location>
        <begin position="531"/>
        <end position="562"/>
    </location>
</feature>
<dbReference type="SUPFAM" id="SSF52540">
    <property type="entry name" value="P-loop containing nucleoside triphosphate hydrolases"/>
    <property type="match status" value="1"/>
</dbReference>
<dbReference type="InterPro" id="IPR038729">
    <property type="entry name" value="Rad50/SbcC_AAA"/>
</dbReference>
<dbReference type="PANTHER" id="PTHR32114">
    <property type="entry name" value="ABC TRANSPORTER ABCH.3"/>
    <property type="match status" value="1"/>
</dbReference>
<proteinExistence type="predicted"/>
<feature type="coiled-coil region" evidence="1">
    <location>
        <begin position="649"/>
        <end position="745"/>
    </location>
</feature>